<dbReference type="KEGG" id="kre:GWK63_14720"/>
<organism evidence="6 7">
    <name type="scientific">Komagataeibacter rhaeticus</name>
    <dbReference type="NCBI Taxonomy" id="215221"/>
    <lineage>
        <taxon>Bacteria</taxon>
        <taxon>Pseudomonadati</taxon>
        <taxon>Pseudomonadota</taxon>
        <taxon>Alphaproteobacteria</taxon>
        <taxon>Acetobacterales</taxon>
        <taxon>Acetobacteraceae</taxon>
        <taxon>Komagataeibacter</taxon>
    </lineage>
</organism>
<dbReference type="GO" id="GO:0009279">
    <property type="term" value="C:cell outer membrane"/>
    <property type="evidence" value="ECO:0007669"/>
    <property type="project" value="UniProtKB-SubCell"/>
</dbReference>
<accession>A0A858JLN3</accession>
<dbReference type="Proteomes" id="UP000502533">
    <property type="component" value="Chromosome"/>
</dbReference>
<comment type="subcellular location">
    <subcellularLocation>
        <location evidence="1">Cell outer membrane</location>
    </subcellularLocation>
</comment>
<dbReference type="InterPro" id="IPR036942">
    <property type="entry name" value="Beta-barrel_TonB_sf"/>
</dbReference>
<evidence type="ECO:0000256" key="2">
    <source>
        <dbReference type="ARBA" id="ARBA00023136"/>
    </source>
</evidence>
<evidence type="ECO:0000256" key="5">
    <source>
        <dbReference type="SAM" id="SignalP"/>
    </source>
</evidence>
<gene>
    <name evidence="6" type="ORF">GWK63_14720</name>
</gene>
<keyword evidence="5" id="KW-0732">Signal</keyword>
<keyword evidence="7" id="KW-1185">Reference proteome</keyword>
<feature type="chain" id="PRO_5032441881" evidence="5">
    <location>
        <begin position="28"/>
        <end position="803"/>
    </location>
</feature>
<sequence length="803" mass="87742">MKRDTASVMLMLLLTTSYTLLPLAAHAQVRAVRKTPAQSTPRATSHATAAHAAAPATAVQSDPEAITVSQTRRIAGGLMKRQHAPEATSSITAAAIAQKLTIASPIQLAATLPGANVGMSDAYGLSIRNDISVRGYDETEMGWVVEGVPGIDQAYLLPYSETWADNENLSDVTLIASTSRINDPVQSASGGEMIETVRDPSNKMGGDLSYSHGSYRGDRVFARYDSGYIGNTGIKMFASYSYTAADVFAGSGRSRKNHVDFKLQKDWGDIGRTSLFVSYTDWTNARSSPYTLAAWEKANAQGNNFSVGNYASSYVAGETSDYWKNYVYRRSNVLISLQNQFRLTHNLRLNITPYFHWTESDSPGQTSFSPDSLYNGSEKVSIDTSGMYVYTNSKGVQTVSALANAAQTQFATGVNAYVQYDPTPHNHLIAGYWYDHWNMTALNGLSALDQNGNAASYTGGDLIRDTAGDIVTGTRYQMSSDINEFYLSDTQGFLHDRLKISAGFKEMMYYLSGTNELPGSQYHYSQAIAQPMPRVSISYDVRKDMQVYINGTTNARPPVPLSTYPNLYSISSGNVTQQGTNQGKMEYAINEEIGFRYHGLFNADVALFNSNLTNHQVTTMAYVNGASVNSAISVGGETMRGVTVELSTRPFYGISPYVNAQYLHATMDNNFSYGGVILPTAGKVAVKSPKFMANIGVMYARGPFFANLMFKWVDSQYSTFMDDQSMPAYKTVDLSLGYRLPKWSAFSRPVIKLNFMNLTNTPYLSSVGTVTANAVTTRGVAGQTPSYFLAPPLSVVMTASCEF</sequence>
<evidence type="ECO:0000256" key="3">
    <source>
        <dbReference type="ARBA" id="ARBA00023237"/>
    </source>
</evidence>
<feature type="compositionally biased region" description="Low complexity" evidence="4">
    <location>
        <begin position="39"/>
        <end position="58"/>
    </location>
</feature>
<protein>
    <submittedName>
        <fullName evidence="6">TonB-dependent receptor</fullName>
    </submittedName>
</protein>
<dbReference type="EMBL" id="CP050139">
    <property type="protein sequence ID" value="QIP36554.1"/>
    <property type="molecule type" value="Genomic_DNA"/>
</dbReference>
<dbReference type="AlphaFoldDB" id="A0A858JLN3"/>
<keyword evidence="3" id="KW-0998">Cell outer membrane</keyword>
<dbReference type="GeneID" id="85023423"/>
<keyword evidence="6" id="KW-0675">Receptor</keyword>
<name>A0A858JLN3_9PROT</name>
<feature type="region of interest" description="Disordered" evidence="4">
    <location>
        <begin position="34"/>
        <end position="63"/>
    </location>
</feature>
<evidence type="ECO:0000313" key="6">
    <source>
        <dbReference type="EMBL" id="QIP36554.1"/>
    </source>
</evidence>
<dbReference type="Gene3D" id="2.40.170.20">
    <property type="entry name" value="TonB-dependent receptor, beta-barrel domain"/>
    <property type="match status" value="1"/>
</dbReference>
<feature type="signal peptide" evidence="5">
    <location>
        <begin position="1"/>
        <end position="27"/>
    </location>
</feature>
<dbReference type="SUPFAM" id="SSF56935">
    <property type="entry name" value="Porins"/>
    <property type="match status" value="1"/>
</dbReference>
<reference evidence="6 7" key="1">
    <citation type="submission" date="2020-03" db="EMBL/GenBank/DDBJ databases">
        <title>Isolation of cellulose-producing strains, genome characterization and application of the synthesized cellulose films as an economical and sustainable material for piezoelectric sensor construction.</title>
        <authorList>
            <person name="Mangayil R.K."/>
        </authorList>
    </citation>
    <scope>NUCLEOTIDE SEQUENCE [LARGE SCALE GENOMIC DNA]</scope>
    <source>
        <strain evidence="6 7">ENS 9a1a</strain>
    </source>
</reference>
<evidence type="ECO:0000256" key="4">
    <source>
        <dbReference type="SAM" id="MobiDB-lite"/>
    </source>
</evidence>
<dbReference type="RefSeq" id="WP_112209718.1">
    <property type="nucleotide sequence ID" value="NZ_CALMTF010000089.1"/>
</dbReference>
<keyword evidence="2" id="KW-0472">Membrane</keyword>
<proteinExistence type="predicted"/>
<evidence type="ECO:0000313" key="7">
    <source>
        <dbReference type="Proteomes" id="UP000502533"/>
    </source>
</evidence>
<evidence type="ECO:0000256" key="1">
    <source>
        <dbReference type="ARBA" id="ARBA00004442"/>
    </source>
</evidence>